<dbReference type="Gene3D" id="3.30.420.40">
    <property type="match status" value="2"/>
</dbReference>
<keyword evidence="2 5" id="KW-0132">Cell division</keyword>
<protein>
    <recommendedName>
        <fullName evidence="5 6">Cell division protein FtsA</fullName>
    </recommendedName>
</protein>
<dbReference type="PANTHER" id="PTHR32432">
    <property type="entry name" value="CELL DIVISION PROTEIN FTSA-RELATED"/>
    <property type="match status" value="1"/>
</dbReference>
<dbReference type="GO" id="GO:0032153">
    <property type="term" value="C:cell division site"/>
    <property type="evidence" value="ECO:0007669"/>
    <property type="project" value="UniProtKB-UniRule"/>
</dbReference>
<dbReference type="InterPro" id="IPR043129">
    <property type="entry name" value="ATPase_NBD"/>
</dbReference>
<comment type="caution">
    <text evidence="8">The sequence shown here is derived from an EMBL/GenBank/DDBJ whole genome shotgun (WGS) entry which is preliminary data.</text>
</comment>
<dbReference type="PANTHER" id="PTHR32432:SF4">
    <property type="entry name" value="CELL DIVISION PROTEIN FTSA"/>
    <property type="match status" value="1"/>
</dbReference>
<evidence type="ECO:0000256" key="5">
    <source>
        <dbReference type="HAMAP-Rule" id="MF_02033"/>
    </source>
</evidence>
<accession>A0A1F6C3H5</accession>
<dbReference type="AlphaFoldDB" id="A0A1F6C3H5"/>
<dbReference type="Proteomes" id="UP000176633">
    <property type="component" value="Unassembled WGS sequence"/>
</dbReference>
<evidence type="ECO:0000256" key="1">
    <source>
        <dbReference type="ARBA" id="ARBA00022475"/>
    </source>
</evidence>
<name>A0A1F6C3H5_9BACT</name>
<gene>
    <name evidence="5" type="primary">ftsA</name>
    <name evidence="8" type="ORF">A3G50_00805</name>
</gene>
<proteinExistence type="inferred from homology"/>
<keyword evidence="1 5" id="KW-1003">Cell membrane</keyword>
<comment type="similarity">
    <text evidence="5 6">Belongs to the FtsA/MreB family.</text>
</comment>
<sequence>MSNIITGLDIGSASIKAIVAEIKNNGRLLVLAALKQPSAGFRKGVLVDFAETTVALRNIISDIRTISPKAVKNVYVNVNGVNIKSCLSKGIAGVSRADSEIRRDDIEKAIQSSRAVNLSSNYIVLHNITREFFVDGIGGIQDPLGMTGTRLEVNSLVIGAFSPLVHDLIKCLERNGVSVSGLIFGPLAASEAVLSKQQKDLGVLMVDIGAGISGLAIYEENKILKTISLPIGAGNITNDIAIGLRISIAAAEKVKLTYGFAFAKETSRREVFNLQEIDSSMKGEISKRFLSEIIEARLAEIFEIINNEIKNLGHKIDFPAGVVITGGGAKLPGIVDLARQELRLPVQIGLPELANFDVKDSVSTDLISDPEFATAVGLTVYGLNQEGFSRLSVFKRFLQSLIP</sequence>
<evidence type="ECO:0000256" key="4">
    <source>
        <dbReference type="ARBA" id="ARBA00023306"/>
    </source>
</evidence>
<dbReference type="GO" id="GO:0043093">
    <property type="term" value="P:FtsZ-dependent cytokinesis"/>
    <property type="evidence" value="ECO:0007669"/>
    <property type="project" value="UniProtKB-UniRule"/>
</dbReference>
<dbReference type="Pfam" id="PF14450">
    <property type="entry name" value="FtsA"/>
    <property type="match status" value="1"/>
</dbReference>
<feature type="domain" description="SHS2" evidence="7">
    <location>
        <begin position="5"/>
        <end position="193"/>
    </location>
</feature>
<dbReference type="HAMAP" id="MF_02033">
    <property type="entry name" value="FtsA"/>
    <property type="match status" value="1"/>
</dbReference>
<evidence type="ECO:0000256" key="2">
    <source>
        <dbReference type="ARBA" id="ARBA00022618"/>
    </source>
</evidence>
<dbReference type="GO" id="GO:0009898">
    <property type="term" value="C:cytoplasmic side of plasma membrane"/>
    <property type="evidence" value="ECO:0007669"/>
    <property type="project" value="UniProtKB-UniRule"/>
</dbReference>
<reference evidence="8 9" key="1">
    <citation type="journal article" date="2016" name="Nat. Commun.">
        <title>Thousands of microbial genomes shed light on interconnected biogeochemical processes in an aquifer system.</title>
        <authorList>
            <person name="Anantharaman K."/>
            <person name="Brown C.T."/>
            <person name="Hug L.A."/>
            <person name="Sharon I."/>
            <person name="Castelle C.J."/>
            <person name="Probst A.J."/>
            <person name="Thomas B.C."/>
            <person name="Singh A."/>
            <person name="Wilkins M.J."/>
            <person name="Karaoz U."/>
            <person name="Brodie E.L."/>
            <person name="Williams K.H."/>
            <person name="Hubbard S.S."/>
            <person name="Banfield J.F."/>
        </authorList>
    </citation>
    <scope>NUCLEOTIDE SEQUENCE [LARGE SCALE GENOMIC DNA]</scope>
</reference>
<dbReference type="InterPro" id="IPR003494">
    <property type="entry name" value="SHS2_FtsA"/>
</dbReference>
<dbReference type="PIRSF" id="PIRSF003101">
    <property type="entry name" value="FtsA"/>
    <property type="match status" value="1"/>
</dbReference>
<evidence type="ECO:0000256" key="6">
    <source>
        <dbReference type="PIRNR" id="PIRNR003101"/>
    </source>
</evidence>
<dbReference type="Pfam" id="PF02491">
    <property type="entry name" value="SHS2_FTSA"/>
    <property type="match status" value="1"/>
</dbReference>
<dbReference type="SUPFAM" id="SSF53067">
    <property type="entry name" value="Actin-like ATPase domain"/>
    <property type="match status" value="2"/>
</dbReference>
<organism evidence="8 9">
    <name type="scientific">Candidatus Jorgensenbacteria bacterium RIFCSPLOWO2_12_FULL_42_11</name>
    <dbReference type="NCBI Taxonomy" id="1798473"/>
    <lineage>
        <taxon>Bacteria</taxon>
        <taxon>Candidatus Joergenseniibacteriota</taxon>
    </lineage>
</organism>
<dbReference type="NCBIfam" id="TIGR01174">
    <property type="entry name" value="ftsA"/>
    <property type="match status" value="1"/>
</dbReference>
<dbReference type="STRING" id="1798473.A3G50_00805"/>
<keyword evidence="4 5" id="KW-0131">Cell cycle</keyword>
<evidence type="ECO:0000259" key="7">
    <source>
        <dbReference type="SMART" id="SM00842"/>
    </source>
</evidence>
<dbReference type="InterPro" id="IPR050696">
    <property type="entry name" value="FtsA/MreB"/>
</dbReference>
<dbReference type="Gene3D" id="3.30.1490.110">
    <property type="match status" value="1"/>
</dbReference>
<dbReference type="CDD" id="cd24048">
    <property type="entry name" value="ASKHA_NBD_FtsA"/>
    <property type="match status" value="1"/>
</dbReference>
<evidence type="ECO:0000313" key="9">
    <source>
        <dbReference type="Proteomes" id="UP000176633"/>
    </source>
</evidence>
<evidence type="ECO:0000313" key="8">
    <source>
        <dbReference type="EMBL" id="OGG43691.1"/>
    </source>
</evidence>
<comment type="subunit">
    <text evidence="5">Self-interacts. Interacts with FtsZ.</text>
</comment>
<keyword evidence="3 5" id="KW-0472">Membrane</keyword>
<dbReference type="InterPro" id="IPR020823">
    <property type="entry name" value="Cell_div_FtsA"/>
</dbReference>
<comment type="subcellular location">
    <subcellularLocation>
        <location evidence="5">Cell membrane</location>
        <topology evidence="5">Peripheral membrane protein</topology>
        <orientation evidence="5">Cytoplasmic side</orientation>
    </subcellularLocation>
    <text evidence="5">Localizes to the Z ring in an FtsZ-dependent manner. Targeted to the membrane through a conserved C-terminal amphipathic helix.</text>
</comment>
<comment type="function">
    <text evidence="5 6">Cell division protein that is involved in the assembly of the Z ring. May serve as a membrane anchor for the Z ring.</text>
</comment>
<evidence type="ECO:0000256" key="3">
    <source>
        <dbReference type="ARBA" id="ARBA00023136"/>
    </source>
</evidence>
<dbReference type="SMART" id="SM00842">
    <property type="entry name" value="FtsA"/>
    <property type="match status" value="1"/>
</dbReference>
<dbReference type="EMBL" id="MFKM01000007">
    <property type="protein sequence ID" value="OGG43691.1"/>
    <property type="molecule type" value="Genomic_DNA"/>
</dbReference>